<dbReference type="AlphaFoldDB" id="X0UNX1"/>
<proteinExistence type="predicted"/>
<gene>
    <name evidence="1" type="ORF">S01H1_41843</name>
</gene>
<evidence type="ECO:0008006" key="2">
    <source>
        <dbReference type="Google" id="ProtNLM"/>
    </source>
</evidence>
<dbReference type="Gene3D" id="3.40.50.150">
    <property type="entry name" value="Vaccinia Virus protein VP39"/>
    <property type="match status" value="1"/>
</dbReference>
<dbReference type="SUPFAM" id="SSF53335">
    <property type="entry name" value="S-adenosyl-L-methionine-dependent methyltransferases"/>
    <property type="match status" value="1"/>
</dbReference>
<feature type="non-terminal residue" evidence="1">
    <location>
        <position position="1"/>
    </location>
</feature>
<reference evidence="1" key="1">
    <citation type="journal article" date="2014" name="Front. Microbiol.">
        <title>High frequency of phylogenetically diverse reductive dehalogenase-homologous genes in deep subseafloor sedimentary metagenomes.</title>
        <authorList>
            <person name="Kawai M."/>
            <person name="Futagami T."/>
            <person name="Toyoda A."/>
            <person name="Takaki Y."/>
            <person name="Nishi S."/>
            <person name="Hori S."/>
            <person name="Arai W."/>
            <person name="Tsubouchi T."/>
            <person name="Morono Y."/>
            <person name="Uchiyama I."/>
            <person name="Ito T."/>
            <person name="Fujiyama A."/>
            <person name="Inagaki F."/>
            <person name="Takami H."/>
        </authorList>
    </citation>
    <scope>NUCLEOTIDE SEQUENCE</scope>
    <source>
        <strain evidence="1">Expedition CK06-06</strain>
    </source>
</reference>
<organism evidence="1">
    <name type="scientific">marine sediment metagenome</name>
    <dbReference type="NCBI Taxonomy" id="412755"/>
    <lineage>
        <taxon>unclassified sequences</taxon>
        <taxon>metagenomes</taxon>
        <taxon>ecological metagenomes</taxon>
    </lineage>
</organism>
<dbReference type="EMBL" id="BARS01026562">
    <property type="protein sequence ID" value="GAG01983.1"/>
    <property type="molecule type" value="Genomic_DNA"/>
</dbReference>
<comment type="caution">
    <text evidence="1">The sequence shown here is derived from an EMBL/GenBank/DDBJ whole genome shotgun (WGS) entry which is preliminary data.</text>
</comment>
<dbReference type="InterPro" id="IPR029063">
    <property type="entry name" value="SAM-dependent_MTases_sf"/>
</dbReference>
<protein>
    <recommendedName>
        <fullName evidence="2">Methyltransferase type 11 domain-containing protein</fullName>
    </recommendedName>
</protein>
<name>X0UNX1_9ZZZZ</name>
<accession>X0UNX1</accession>
<sequence>FRKLEFKDGSFKIVVFDPPHLKRVGKNSWLAKKYGMLGENWEDDLKKGFDECWRVLKKDGILIFKWAERDVKVSELLKLFDKDPLFGHPTGRSGNTKWITFMKN</sequence>
<evidence type="ECO:0000313" key="1">
    <source>
        <dbReference type="EMBL" id="GAG01983.1"/>
    </source>
</evidence>